<evidence type="ECO:0000313" key="1">
    <source>
        <dbReference type="EMBL" id="MFB9097576.1"/>
    </source>
</evidence>
<proteinExistence type="predicted"/>
<sequence>MYTTYHLSSAEEITTDILDAIKANFKSKAIVITVEAEEDYELSQEMKDILDKRLAEDKSDYISAEQSINELKQKYGL</sequence>
<name>A0ABV5GRF7_9FLAO</name>
<evidence type="ECO:0008006" key="3">
    <source>
        <dbReference type="Google" id="ProtNLM"/>
    </source>
</evidence>
<comment type="caution">
    <text evidence="1">The sequence shown here is derived from an EMBL/GenBank/DDBJ whole genome shotgun (WGS) entry which is preliminary data.</text>
</comment>
<dbReference type="EMBL" id="JBHMEY010000059">
    <property type="protein sequence ID" value="MFB9097576.1"/>
    <property type="molecule type" value="Genomic_DNA"/>
</dbReference>
<gene>
    <name evidence="1" type="ORF">ACFFVF_13725</name>
</gene>
<protein>
    <recommendedName>
        <fullName evidence="3">Addiction module component</fullName>
    </recommendedName>
</protein>
<dbReference type="Proteomes" id="UP001589607">
    <property type="component" value="Unassembled WGS sequence"/>
</dbReference>
<keyword evidence="2" id="KW-1185">Reference proteome</keyword>
<reference evidence="1 2" key="1">
    <citation type="submission" date="2024-09" db="EMBL/GenBank/DDBJ databases">
        <authorList>
            <person name="Sun Q."/>
            <person name="Mori K."/>
        </authorList>
    </citation>
    <scope>NUCLEOTIDE SEQUENCE [LARGE SCALE GENOMIC DNA]</scope>
    <source>
        <strain evidence="1 2">CECT 7955</strain>
    </source>
</reference>
<organism evidence="1 2">
    <name type="scientific">Flavobacterium jumunjinense</name>
    <dbReference type="NCBI Taxonomy" id="998845"/>
    <lineage>
        <taxon>Bacteria</taxon>
        <taxon>Pseudomonadati</taxon>
        <taxon>Bacteroidota</taxon>
        <taxon>Flavobacteriia</taxon>
        <taxon>Flavobacteriales</taxon>
        <taxon>Flavobacteriaceae</taxon>
        <taxon>Flavobacterium</taxon>
    </lineage>
</organism>
<dbReference type="RefSeq" id="WP_236457527.1">
    <property type="nucleotide sequence ID" value="NZ_CBCSGE010000006.1"/>
</dbReference>
<evidence type="ECO:0000313" key="2">
    <source>
        <dbReference type="Proteomes" id="UP001589607"/>
    </source>
</evidence>
<accession>A0ABV5GRF7</accession>